<keyword evidence="1" id="KW-1005">Bacterial flagellum biogenesis</keyword>
<keyword evidence="4" id="KW-1185">Reference proteome</keyword>
<evidence type="ECO:0000256" key="1">
    <source>
        <dbReference type="ARBA" id="ARBA00022795"/>
    </source>
</evidence>
<dbReference type="Gene3D" id="1.20.58.300">
    <property type="entry name" value="FlgN-like"/>
    <property type="match status" value="1"/>
</dbReference>
<evidence type="ECO:0000313" key="4">
    <source>
        <dbReference type="Proteomes" id="UP000243024"/>
    </source>
</evidence>
<feature type="coiled-coil region" evidence="2">
    <location>
        <begin position="23"/>
        <end position="75"/>
    </location>
</feature>
<dbReference type="GO" id="GO:0044780">
    <property type="term" value="P:bacterial-type flagellum assembly"/>
    <property type="evidence" value="ECO:0007669"/>
    <property type="project" value="InterPro"/>
</dbReference>
<accession>A0A179ITG9</accession>
<sequence>MRTDGPERGTEGRPDAAALSALIDVLEDLIKVHDALIAAAERKRASLTAGEVPALEQAVAEEMALVRLAEQLEARRAEAVGRWAAATGRGNAAPRTLQDLIERLAPGEARTRLEGARAALRDRIARLRAANEINQALIAFSLSSIEALIKLYAGAGEGAGYAPPGREVPRDGGALFDGRA</sequence>
<organism evidence="3 4">
    <name type="scientific">Hydrogenibacillus schlegelii</name>
    <name type="common">Bacillus schlegelii</name>
    <dbReference type="NCBI Taxonomy" id="1484"/>
    <lineage>
        <taxon>Bacteria</taxon>
        <taxon>Bacillati</taxon>
        <taxon>Bacillota</taxon>
        <taxon>Bacilli</taxon>
        <taxon>Bacillales</taxon>
        <taxon>Bacillales Family X. Incertae Sedis</taxon>
        <taxon>Hydrogenibacillus</taxon>
    </lineage>
</organism>
<evidence type="ECO:0000313" key="3">
    <source>
        <dbReference type="EMBL" id="OAR05152.1"/>
    </source>
</evidence>
<gene>
    <name evidence="3" type="ORF">SA87_08365</name>
</gene>
<comment type="caution">
    <text evidence="3">The sequence shown here is derived from an EMBL/GenBank/DDBJ whole genome shotgun (WGS) entry which is preliminary data.</text>
</comment>
<dbReference type="Pfam" id="PF05130">
    <property type="entry name" value="FlgN"/>
    <property type="match status" value="1"/>
</dbReference>
<dbReference type="InterPro" id="IPR036679">
    <property type="entry name" value="FlgN-like_sf"/>
</dbReference>
<dbReference type="SUPFAM" id="SSF140566">
    <property type="entry name" value="FlgN-like"/>
    <property type="match status" value="1"/>
</dbReference>
<proteinExistence type="predicted"/>
<dbReference type="Proteomes" id="UP000243024">
    <property type="component" value="Unassembled WGS sequence"/>
</dbReference>
<dbReference type="RefSeq" id="WP_066198687.1">
    <property type="nucleotide sequence ID" value="NZ_CBCSAS010000031.1"/>
</dbReference>
<dbReference type="AlphaFoldDB" id="A0A179ITG9"/>
<name>A0A179ITG9_HYDSH</name>
<keyword evidence="2" id="KW-0175">Coiled coil</keyword>
<dbReference type="EMBL" id="JXBB01000004">
    <property type="protein sequence ID" value="OAR05152.1"/>
    <property type="molecule type" value="Genomic_DNA"/>
</dbReference>
<dbReference type="STRING" id="1484.SA87_08365"/>
<evidence type="ECO:0000256" key="2">
    <source>
        <dbReference type="SAM" id="Coils"/>
    </source>
</evidence>
<protein>
    <recommendedName>
        <fullName evidence="5">Flagellar biosynthesis protein FlgN</fullName>
    </recommendedName>
</protein>
<dbReference type="InterPro" id="IPR007809">
    <property type="entry name" value="FlgN-like"/>
</dbReference>
<reference evidence="3 4" key="1">
    <citation type="submission" date="2015-09" db="EMBL/GenBank/DDBJ databases">
        <title>Draft genome sequence of Hydrogenibacillus schlegelii DSM 2000.</title>
        <authorList>
            <person name="Hemp J."/>
        </authorList>
    </citation>
    <scope>NUCLEOTIDE SEQUENCE [LARGE SCALE GENOMIC DNA]</scope>
    <source>
        <strain evidence="3 4">MA 48</strain>
    </source>
</reference>
<evidence type="ECO:0008006" key="5">
    <source>
        <dbReference type="Google" id="ProtNLM"/>
    </source>
</evidence>